<evidence type="ECO:0000256" key="1">
    <source>
        <dbReference type="ARBA" id="ARBA00000385"/>
    </source>
</evidence>
<dbReference type="GO" id="GO:1990481">
    <property type="term" value="P:mRNA pseudouridine synthesis"/>
    <property type="evidence" value="ECO:0007669"/>
    <property type="project" value="TreeGrafter"/>
</dbReference>
<dbReference type="CDD" id="cd02573">
    <property type="entry name" value="PseudoU_synth_EcTruB"/>
    <property type="match status" value="1"/>
</dbReference>
<dbReference type="HAMAP" id="MF_01080">
    <property type="entry name" value="TruB_bact"/>
    <property type="match status" value="1"/>
</dbReference>
<dbReference type="eggNOG" id="COG0130">
    <property type="taxonomic scope" value="Bacteria"/>
</dbReference>
<accession>B1MZH0</accession>
<dbReference type="GO" id="GO:0003723">
    <property type="term" value="F:RNA binding"/>
    <property type="evidence" value="ECO:0007669"/>
    <property type="project" value="InterPro"/>
</dbReference>
<evidence type="ECO:0000256" key="4">
    <source>
        <dbReference type="ARBA" id="ARBA00023235"/>
    </source>
</evidence>
<dbReference type="PANTHER" id="PTHR13767:SF2">
    <property type="entry name" value="PSEUDOURIDYLATE SYNTHASE TRUB1"/>
    <property type="match status" value="1"/>
</dbReference>
<dbReference type="InterPro" id="IPR014780">
    <property type="entry name" value="tRNA_psdUridine_synth_TruB"/>
</dbReference>
<sequence length="315" mass="35473">MLDKMFGKIRRAPMLANDQVDGVIVINKPRGVTSFDVVAKVRRAIGQKKVGHAGTLDPDVSGVLVVALGKATKLIDELQSRPKRYVGDITLGFATETEDLSGEIISEKEITVPYSDQQIDEAIQSLNGSIKQVPPMYSAVKVAGKRLYEYARAVETVTRPIREAHIYDFHRTSLVDYAHQQQKFDFEATVSKGTYIRTLAVDTGRQLGMPATMTRLERVMGSGMTLSQAIELNDVMTWPRTAILEKVIPISKLLNWPIKPLTDDEWFAVKNGQVITQWPADDNYLQLTYQDEVKAVYAYNQNTGEWRSRYVFNNK</sequence>
<evidence type="ECO:0000256" key="3">
    <source>
        <dbReference type="ARBA" id="ARBA00022694"/>
    </source>
</evidence>
<dbReference type="GO" id="GO:0031119">
    <property type="term" value="P:tRNA pseudouridine synthesis"/>
    <property type="evidence" value="ECO:0007669"/>
    <property type="project" value="UniProtKB-UniRule"/>
</dbReference>
<evidence type="ECO:0000313" key="8">
    <source>
        <dbReference type="Proteomes" id="UP000002166"/>
    </source>
</evidence>
<feature type="active site" description="Nucleophile" evidence="5">
    <location>
        <position position="57"/>
    </location>
</feature>
<evidence type="ECO:0000313" key="7">
    <source>
        <dbReference type="EMBL" id="ACA82922.1"/>
    </source>
</evidence>
<organism evidence="7 8">
    <name type="scientific">Leuconostoc citreum (strain KM20)</name>
    <dbReference type="NCBI Taxonomy" id="349519"/>
    <lineage>
        <taxon>Bacteria</taxon>
        <taxon>Bacillati</taxon>
        <taxon>Bacillota</taxon>
        <taxon>Bacilli</taxon>
        <taxon>Lactobacillales</taxon>
        <taxon>Lactobacillaceae</taxon>
        <taxon>Leuconostoc</taxon>
    </lineage>
</organism>
<gene>
    <name evidence="5 7" type="primary">truB</name>
    <name evidence="7" type="ordered locus">LCK_01095</name>
</gene>
<dbReference type="EC" id="5.4.99.25" evidence="5"/>
<dbReference type="STRING" id="349519.LCK_01095"/>
<dbReference type="GO" id="GO:0016829">
    <property type="term" value="F:lyase activity"/>
    <property type="evidence" value="ECO:0007669"/>
    <property type="project" value="UniProtKB-KW"/>
</dbReference>
<evidence type="ECO:0000256" key="5">
    <source>
        <dbReference type="HAMAP-Rule" id="MF_01080"/>
    </source>
</evidence>
<dbReference type="SUPFAM" id="SSF55120">
    <property type="entry name" value="Pseudouridine synthase"/>
    <property type="match status" value="1"/>
</dbReference>
<comment type="similarity">
    <text evidence="2 5">Belongs to the pseudouridine synthase TruB family. Type 1 subfamily.</text>
</comment>
<dbReference type="InterPro" id="IPR002501">
    <property type="entry name" value="PsdUridine_synth_N"/>
</dbReference>
<keyword evidence="7" id="KW-0456">Lyase</keyword>
<evidence type="ECO:0000259" key="6">
    <source>
        <dbReference type="Pfam" id="PF01509"/>
    </source>
</evidence>
<protein>
    <recommendedName>
        <fullName evidence="5">tRNA pseudouridine synthase B</fullName>
        <ecNumber evidence="5">5.4.99.25</ecNumber>
    </recommendedName>
    <alternativeName>
        <fullName evidence="5">tRNA pseudouridine(55) synthase</fullName>
        <shortName evidence="5">Psi55 synthase</shortName>
    </alternativeName>
    <alternativeName>
        <fullName evidence="5">tRNA pseudouridylate synthase</fullName>
    </alternativeName>
    <alternativeName>
        <fullName evidence="5">tRNA-uridine isomerase</fullName>
    </alternativeName>
</protein>
<dbReference type="Gene3D" id="3.30.2350.10">
    <property type="entry name" value="Pseudouridine synthase"/>
    <property type="match status" value="1"/>
</dbReference>
<dbReference type="EMBL" id="DQ489736">
    <property type="protein sequence ID" value="ACA82922.1"/>
    <property type="molecule type" value="Genomic_DNA"/>
</dbReference>
<dbReference type="Pfam" id="PF01509">
    <property type="entry name" value="TruB_N"/>
    <property type="match status" value="1"/>
</dbReference>
<dbReference type="Proteomes" id="UP000002166">
    <property type="component" value="Chromosome"/>
</dbReference>
<dbReference type="NCBIfam" id="TIGR00431">
    <property type="entry name" value="TruB"/>
    <property type="match status" value="1"/>
</dbReference>
<dbReference type="GO" id="GO:0160148">
    <property type="term" value="F:tRNA pseudouridine(55) synthase activity"/>
    <property type="evidence" value="ECO:0007669"/>
    <property type="project" value="UniProtKB-EC"/>
</dbReference>
<reference evidence="7 8" key="1">
    <citation type="journal article" date="2008" name="J. Bacteriol.">
        <title>Complete genome sequence of Leuconostoc citreum KM20.</title>
        <authorList>
            <person name="Kim J.F."/>
            <person name="Jeong H."/>
            <person name="Lee J.-S."/>
            <person name="Choi S.-H."/>
            <person name="Ha M."/>
            <person name="Hur C.-G."/>
            <person name="Kim J.-S."/>
            <person name="Lee S."/>
            <person name="Park H.-S."/>
            <person name="Park Y.-H."/>
            <person name="Oh T.K."/>
        </authorList>
    </citation>
    <scope>NUCLEOTIDE SEQUENCE [LARGE SCALE GENOMIC DNA]</scope>
    <source>
        <strain evidence="7 8">KM20</strain>
    </source>
</reference>
<dbReference type="KEGG" id="lci:LCK_01095"/>
<keyword evidence="4 5" id="KW-0413">Isomerase</keyword>
<dbReference type="AlphaFoldDB" id="B1MZH0"/>
<evidence type="ECO:0000256" key="2">
    <source>
        <dbReference type="ARBA" id="ARBA00005642"/>
    </source>
</evidence>
<dbReference type="PANTHER" id="PTHR13767">
    <property type="entry name" value="TRNA-PSEUDOURIDINE SYNTHASE"/>
    <property type="match status" value="1"/>
</dbReference>
<dbReference type="HOGENOM" id="CLU_032087_0_1_9"/>
<keyword evidence="3 5" id="KW-0819">tRNA processing</keyword>
<comment type="function">
    <text evidence="5">Responsible for synthesis of pseudouridine from uracil-55 in the psi GC loop of transfer RNAs.</text>
</comment>
<keyword evidence="8" id="KW-1185">Reference proteome</keyword>
<proteinExistence type="inferred from homology"/>
<feature type="domain" description="Pseudouridine synthase II N-terminal" evidence="6">
    <location>
        <begin position="42"/>
        <end position="196"/>
    </location>
</feature>
<name>B1MZH0_LEUCK</name>
<comment type="catalytic activity">
    <reaction evidence="1 5">
        <text>uridine(55) in tRNA = pseudouridine(55) in tRNA</text>
        <dbReference type="Rhea" id="RHEA:42532"/>
        <dbReference type="Rhea" id="RHEA-COMP:10101"/>
        <dbReference type="Rhea" id="RHEA-COMP:10102"/>
        <dbReference type="ChEBI" id="CHEBI:65314"/>
        <dbReference type="ChEBI" id="CHEBI:65315"/>
        <dbReference type="EC" id="5.4.99.25"/>
    </reaction>
</comment>
<dbReference type="InterPro" id="IPR020103">
    <property type="entry name" value="PsdUridine_synth_cat_dom_sf"/>
</dbReference>